<evidence type="ECO:0000256" key="5">
    <source>
        <dbReference type="ARBA" id="ARBA00022840"/>
    </source>
</evidence>
<accession>A0A1F5ZMJ5</accession>
<comment type="catalytic activity">
    <reaction evidence="7 8">
        <text>DNA(n) + a 2'-deoxyribonucleoside 5'-triphosphate = DNA(n+1) + diphosphate</text>
        <dbReference type="Rhea" id="RHEA:22508"/>
        <dbReference type="Rhea" id="RHEA-COMP:17339"/>
        <dbReference type="Rhea" id="RHEA-COMP:17340"/>
        <dbReference type="ChEBI" id="CHEBI:33019"/>
        <dbReference type="ChEBI" id="CHEBI:61560"/>
        <dbReference type="ChEBI" id="CHEBI:173112"/>
        <dbReference type="EC" id="2.7.7.7"/>
    </reaction>
</comment>
<dbReference type="EMBL" id="MFJJ01000044">
    <property type="protein sequence ID" value="OGG13534.1"/>
    <property type="molecule type" value="Genomic_DNA"/>
</dbReference>
<dbReference type="GO" id="GO:0003677">
    <property type="term" value="F:DNA binding"/>
    <property type="evidence" value="ECO:0007669"/>
    <property type="project" value="InterPro"/>
</dbReference>
<comment type="function">
    <text evidence="8">DNA polymerase III is a complex, multichain enzyme responsible for most of the replicative synthesis in bacteria. This DNA polymerase also exhibits 3' to 5' exonuclease activity.</text>
</comment>
<dbReference type="CDD" id="cd18137">
    <property type="entry name" value="HLD_clamp_pol_III_gamma_tau"/>
    <property type="match status" value="1"/>
</dbReference>
<keyword evidence="5 8" id="KW-0067">ATP-binding</keyword>
<evidence type="ECO:0000256" key="6">
    <source>
        <dbReference type="ARBA" id="ARBA00022932"/>
    </source>
</evidence>
<dbReference type="Proteomes" id="UP000177416">
    <property type="component" value="Unassembled WGS sequence"/>
</dbReference>
<proteinExistence type="inferred from homology"/>
<dbReference type="InterPro" id="IPR003593">
    <property type="entry name" value="AAA+_ATPase"/>
</dbReference>
<dbReference type="PRINTS" id="PR00300">
    <property type="entry name" value="CLPPROTEASEA"/>
</dbReference>
<dbReference type="SMART" id="SM00382">
    <property type="entry name" value="AAA"/>
    <property type="match status" value="1"/>
</dbReference>
<dbReference type="GO" id="GO:0006261">
    <property type="term" value="P:DNA-templated DNA replication"/>
    <property type="evidence" value="ECO:0007669"/>
    <property type="project" value="TreeGrafter"/>
</dbReference>
<keyword evidence="6 8" id="KW-0239">DNA-directed DNA polymerase</keyword>
<dbReference type="Pfam" id="PF20964">
    <property type="entry name" value="DnaX_C"/>
    <property type="match status" value="1"/>
</dbReference>
<sequence>MSFYRKYRPAVLSEIDNDMVRQQLTSFLSKDKKDLPHAYLFTGPKGAGKTTAARLVAKIFNCEKPDKSGSPCGTCEACKMIAQARHLDVLELDAASNRGIDEIRALRDTIALTPSFAPYKIYIIDEVHMLTTEAFNALLKTLEEPPPHAVFVLATTDVQKIPATIISRCIHVSFSRADQKALLTALKRIVKDEKISIDDDALALIADNSDGAYRDAVKFLEQVSFHKGKITQSIVRDLLSVSEEKTISGFLVALGTRDRKEALGIIAELVKNGRDIKTFLVDTLHILESILVGSVMGKPTDVLSEQDVRELIPRLTRAYADLRISPIPQLPLELAVVEFCGEQESAPVPVSRDGSLSLEQLTEHWQDFIAAANPFNHSVAGFLRSARPKAVKNGIVTIEAFYPFHQEKLAEVKVTQLLETVLKKLFGEKVKVEIVLGKK</sequence>
<dbReference type="PANTHER" id="PTHR11669:SF0">
    <property type="entry name" value="PROTEIN STICHEL-LIKE 2"/>
    <property type="match status" value="1"/>
</dbReference>
<gene>
    <name evidence="8" type="primary">dnaX</name>
    <name evidence="10" type="ORF">A2875_05290</name>
</gene>
<keyword evidence="3 8" id="KW-0547">Nucleotide-binding</keyword>
<evidence type="ECO:0000313" key="11">
    <source>
        <dbReference type="Proteomes" id="UP000177416"/>
    </source>
</evidence>
<name>A0A1F5ZMJ5_9BACT</name>
<dbReference type="InterPro" id="IPR045085">
    <property type="entry name" value="HLD_clamp_pol_III_gamma_tau"/>
</dbReference>
<evidence type="ECO:0000256" key="8">
    <source>
        <dbReference type="RuleBase" id="RU364063"/>
    </source>
</evidence>
<keyword evidence="4" id="KW-0862">Zinc</keyword>
<evidence type="ECO:0000256" key="2">
    <source>
        <dbReference type="ARBA" id="ARBA00022723"/>
    </source>
</evidence>
<dbReference type="GO" id="GO:0003887">
    <property type="term" value="F:DNA-directed DNA polymerase activity"/>
    <property type="evidence" value="ECO:0007669"/>
    <property type="project" value="UniProtKB-KW"/>
</dbReference>
<dbReference type="InterPro" id="IPR012763">
    <property type="entry name" value="DNA_pol_III_sug/sutau_N"/>
</dbReference>
<dbReference type="EC" id="2.7.7.7" evidence="8"/>
<dbReference type="SUPFAM" id="SSF48019">
    <property type="entry name" value="post-AAA+ oligomerization domain-like"/>
    <property type="match status" value="1"/>
</dbReference>
<keyword evidence="8" id="KW-0235">DNA replication</keyword>
<dbReference type="Gene3D" id="1.10.8.60">
    <property type="match status" value="1"/>
</dbReference>
<evidence type="ECO:0000259" key="9">
    <source>
        <dbReference type="SMART" id="SM00382"/>
    </source>
</evidence>
<keyword evidence="8" id="KW-0548">Nucleotidyltransferase</keyword>
<dbReference type="InterPro" id="IPR001270">
    <property type="entry name" value="ClpA/B"/>
</dbReference>
<evidence type="ECO:0000256" key="7">
    <source>
        <dbReference type="ARBA" id="ARBA00049244"/>
    </source>
</evidence>
<feature type="domain" description="AAA+ ATPase" evidence="9">
    <location>
        <begin position="35"/>
        <end position="176"/>
    </location>
</feature>
<protein>
    <recommendedName>
        <fullName evidence="8">DNA polymerase III subunit gamma/tau</fullName>
        <ecNumber evidence="8">2.7.7.7</ecNumber>
    </recommendedName>
</protein>
<dbReference type="CDD" id="cd00009">
    <property type="entry name" value="AAA"/>
    <property type="match status" value="1"/>
</dbReference>
<dbReference type="Gene3D" id="3.40.50.300">
    <property type="entry name" value="P-loop containing nucleotide triphosphate hydrolases"/>
    <property type="match status" value="1"/>
</dbReference>
<organism evidence="10 11">
    <name type="scientific">Candidatus Gottesmanbacteria bacterium RIFCSPHIGHO2_01_FULL_46_14</name>
    <dbReference type="NCBI Taxonomy" id="1798380"/>
    <lineage>
        <taxon>Bacteria</taxon>
        <taxon>Candidatus Gottesmaniibacteriota</taxon>
    </lineage>
</organism>
<dbReference type="InterPro" id="IPR050238">
    <property type="entry name" value="DNA_Rep/Repair_Clamp_Loader"/>
</dbReference>
<dbReference type="GO" id="GO:0005524">
    <property type="term" value="F:ATP binding"/>
    <property type="evidence" value="ECO:0007669"/>
    <property type="project" value="UniProtKB-KW"/>
</dbReference>
<reference evidence="10 11" key="1">
    <citation type="journal article" date="2016" name="Nat. Commun.">
        <title>Thousands of microbial genomes shed light on interconnected biogeochemical processes in an aquifer system.</title>
        <authorList>
            <person name="Anantharaman K."/>
            <person name="Brown C.T."/>
            <person name="Hug L.A."/>
            <person name="Sharon I."/>
            <person name="Castelle C.J."/>
            <person name="Probst A.J."/>
            <person name="Thomas B.C."/>
            <person name="Singh A."/>
            <person name="Wilkins M.J."/>
            <person name="Karaoz U."/>
            <person name="Brodie E.L."/>
            <person name="Williams K.H."/>
            <person name="Hubbard S.S."/>
            <person name="Banfield J.F."/>
        </authorList>
    </citation>
    <scope>NUCLEOTIDE SEQUENCE [LARGE SCALE GENOMIC DNA]</scope>
</reference>
<dbReference type="GO" id="GO:0046872">
    <property type="term" value="F:metal ion binding"/>
    <property type="evidence" value="ECO:0007669"/>
    <property type="project" value="UniProtKB-KW"/>
</dbReference>
<evidence type="ECO:0000256" key="1">
    <source>
        <dbReference type="ARBA" id="ARBA00006360"/>
    </source>
</evidence>
<dbReference type="InterPro" id="IPR008921">
    <property type="entry name" value="DNA_pol3_clamp-load_cplx_C"/>
</dbReference>
<comment type="subunit">
    <text evidence="8">DNA polymerase III contains a core (composed of alpha, epsilon and theta chains) that associates with a tau subunit. This core dimerizes to form the POLIII' complex. PolIII' associates with the gamma complex (composed of gamma, delta, delta', psi and chi chains) and with the beta chain to form the complete DNA polymerase III complex.</text>
</comment>
<evidence type="ECO:0000313" key="10">
    <source>
        <dbReference type="EMBL" id="OGG13534.1"/>
    </source>
</evidence>
<dbReference type="GO" id="GO:0009360">
    <property type="term" value="C:DNA polymerase III complex"/>
    <property type="evidence" value="ECO:0007669"/>
    <property type="project" value="InterPro"/>
</dbReference>
<evidence type="ECO:0000256" key="3">
    <source>
        <dbReference type="ARBA" id="ARBA00022741"/>
    </source>
</evidence>
<dbReference type="AlphaFoldDB" id="A0A1F5ZMJ5"/>
<keyword evidence="8" id="KW-0808">Transferase</keyword>
<dbReference type="InterPro" id="IPR027417">
    <property type="entry name" value="P-loop_NTPase"/>
</dbReference>
<dbReference type="NCBIfam" id="TIGR02397">
    <property type="entry name" value="dnaX_nterm"/>
    <property type="match status" value="1"/>
</dbReference>
<evidence type="ECO:0000256" key="4">
    <source>
        <dbReference type="ARBA" id="ARBA00022833"/>
    </source>
</evidence>
<dbReference type="PANTHER" id="PTHR11669">
    <property type="entry name" value="REPLICATION FACTOR C / DNA POLYMERASE III GAMMA-TAU SUBUNIT"/>
    <property type="match status" value="1"/>
</dbReference>
<comment type="similarity">
    <text evidence="1 8">Belongs to the DnaX/STICHEL family.</text>
</comment>
<dbReference type="SUPFAM" id="SSF52540">
    <property type="entry name" value="P-loop containing nucleoside triphosphate hydrolases"/>
    <property type="match status" value="1"/>
</dbReference>
<dbReference type="Pfam" id="PF13177">
    <property type="entry name" value="DNA_pol3_delta2"/>
    <property type="match status" value="1"/>
</dbReference>
<dbReference type="InterPro" id="IPR048448">
    <property type="entry name" value="DnaX-like_C"/>
</dbReference>
<keyword evidence="2" id="KW-0479">Metal-binding</keyword>
<dbReference type="Pfam" id="PF22608">
    <property type="entry name" value="DNAX_ATPase_lid"/>
    <property type="match status" value="1"/>
</dbReference>
<comment type="caution">
    <text evidence="10">The sequence shown here is derived from an EMBL/GenBank/DDBJ whole genome shotgun (WGS) entry which is preliminary data.</text>
</comment>